<evidence type="ECO:0000313" key="9">
    <source>
        <dbReference type="Proteomes" id="UP000028990"/>
    </source>
</evidence>
<dbReference type="Pfam" id="PF00787">
    <property type="entry name" value="PX"/>
    <property type="match status" value="1"/>
</dbReference>
<evidence type="ECO:0000256" key="4">
    <source>
        <dbReference type="ARBA" id="ARBA00023121"/>
    </source>
</evidence>
<dbReference type="PANTHER" id="PTHR12431">
    <property type="entry name" value="SORTING NEXIN 17 AND 27"/>
    <property type="match status" value="1"/>
</dbReference>
<dbReference type="PANTHER" id="PTHR12431:SF19">
    <property type="entry name" value="SORTING NEXIN-27"/>
    <property type="match status" value="1"/>
</dbReference>
<name>A0A091D467_FUKDA</name>
<keyword evidence="9" id="KW-1185">Reference proteome</keyword>
<dbReference type="GO" id="GO:0035091">
    <property type="term" value="F:phosphatidylinositol binding"/>
    <property type="evidence" value="ECO:0007669"/>
    <property type="project" value="InterPro"/>
</dbReference>
<dbReference type="InterPro" id="IPR036871">
    <property type="entry name" value="PX_dom_sf"/>
</dbReference>
<dbReference type="Proteomes" id="UP000028990">
    <property type="component" value="Unassembled WGS sequence"/>
</dbReference>
<dbReference type="AlphaFoldDB" id="A0A091D467"/>
<dbReference type="GO" id="GO:0006886">
    <property type="term" value="P:intracellular protein transport"/>
    <property type="evidence" value="ECO:0007669"/>
    <property type="project" value="TreeGrafter"/>
</dbReference>
<evidence type="ECO:0000259" key="6">
    <source>
        <dbReference type="PROSITE" id="PS50195"/>
    </source>
</evidence>
<evidence type="ECO:0000313" key="8">
    <source>
        <dbReference type="EMBL" id="KFO26904.1"/>
    </source>
</evidence>
<gene>
    <name evidence="8" type="ORF">H920_11726</name>
</gene>
<dbReference type="InterPro" id="IPR001683">
    <property type="entry name" value="PX_dom"/>
</dbReference>
<sequence length="231" mass="26696">MCGIQCLRGREAAVFSKRYREFAILHQNLKREFANFTFSRLPAKWSFTFTRTTDVRCRRLEEYLEKVCSIGDIGESDIMQEFLSESEENCDGISHVELRIALPDGTTVTIRVKKNRITDQVYQATATKVGTDRTTVILCLIWSDHSFVHKLASNEFPHELYVQNYTSAVPGSCLTIQKWLFTTEGEILLNENDLAVTYSFPQAVDDVKKGYIKVENSYHLQKLYEQRKMVI</sequence>
<proteinExistence type="predicted"/>
<accession>A0A091D467</accession>
<dbReference type="GO" id="GO:0032456">
    <property type="term" value="P:endocytic recycling"/>
    <property type="evidence" value="ECO:0007669"/>
    <property type="project" value="TreeGrafter"/>
</dbReference>
<feature type="domain" description="Ras-associating" evidence="7">
    <location>
        <begin position="94"/>
        <end position="181"/>
    </location>
</feature>
<evidence type="ECO:0000256" key="2">
    <source>
        <dbReference type="ARBA" id="ARBA00004412"/>
    </source>
</evidence>
<evidence type="ECO:0000256" key="1">
    <source>
        <dbReference type="ARBA" id="ARBA00004184"/>
    </source>
</evidence>
<keyword evidence="5" id="KW-0472">Membrane</keyword>
<dbReference type="PROSITE" id="PS50195">
    <property type="entry name" value="PX"/>
    <property type="match status" value="1"/>
</dbReference>
<keyword evidence="3" id="KW-0967">Endosome</keyword>
<evidence type="ECO:0000256" key="5">
    <source>
        <dbReference type="ARBA" id="ARBA00023136"/>
    </source>
</evidence>
<dbReference type="GO" id="GO:0005769">
    <property type="term" value="C:early endosome"/>
    <property type="evidence" value="ECO:0007669"/>
    <property type="project" value="UniProtKB-SubCell"/>
</dbReference>
<comment type="subcellular location">
    <subcellularLocation>
        <location evidence="2">Early endosome</location>
    </subcellularLocation>
    <subcellularLocation>
        <location evidence="1">Endomembrane system</location>
        <topology evidence="1">Peripheral membrane protein</topology>
    </subcellularLocation>
</comment>
<dbReference type="Gene3D" id="3.30.1520.10">
    <property type="entry name" value="Phox-like domain"/>
    <property type="match status" value="1"/>
</dbReference>
<dbReference type="GO" id="GO:0007165">
    <property type="term" value="P:signal transduction"/>
    <property type="evidence" value="ECO:0007669"/>
    <property type="project" value="InterPro"/>
</dbReference>
<dbReference type="Gene3D" id="3.10.20.90">
    <property type="entry name" value="Phosphatidylinositol 3-kinase Catalytic Subunit, Chain A, domain 1"/>
    <property type="match status" value="1"/>
</dbReference>
<dbReference type="PROSITE" id="PS50200">
    <property type="entry name" value="RA"/>
    <property type="match status" value="1"/>
</dbReference>
<evidence type="ECO:0000259" key="7">
    <source>
        <dbReference type="PROSITE" id="PS50200"/>
    </source>
</evidence>
<dbReference type="EMBL" id="KN123067">
    <property type="protein sequence ID" value="KFO26904.1"/>
    <property type="molecule type" value="Genomic_DNA"/>
</dbReference>
<dbReference type="Pfam" id="PF00788">
    <property type="entry name" value="RA"/>
    <property type="match status" value="1"/>
</dbReference>
<dbReference type="InterPro" id="IPR000159">
    <property type="entry name" value="RA_dom"/>
</dbReference>
<feature type="domain" description="PX" evidence="6">
    <location>
        <begin position="1"/>
        <end position="90"/>
    </location>
</feature>
<evidence type="ECO:0000256" key="3">
    <source>
        <dbReference type="ARBA" id="ARBA00022753"/>
    </source>
</evidence>
<protein>
    <submittedName>
        <fullName evidence="8">Sorting nexin-27</fullName>
    </submittedName>
</protein>
<keyword evidence="4" id="KW-0446">Lipid-binding</keyword>
<dbReference type="SUPFAM" id="SSF64268">
    <property type="entry name" value="PX domain"/>
    <property type="match status" value="1"/>
</dbReference>
<organism evidence="8 9">
    <name type="scientific">Fukomys damarensis</name>
    <name type="common">Damaraland mole rat</name>
    <name type="synonym">Cryptomys damarensis</name>
    <dbReference type="NCBI Taxonomy" id="885580"/>
    <lineage>
        <taxon>Eukaryota</taxon>
        <taxon>Metazoa</taxon>
        <taxon>Chordata</taxon>
        <taxon>Craniata</taxon>
        <taxon>Vertebrata</taxon>
        <taxon>Euteleostomi</taxon>
        <taxon>Mammalia</taxon>
        <taxon>Eutheria</taxon>
        <taxon>Euarchontoglires</taxon>
        <taxon>Glires</taxon>
        <taxon>Rodentia</taxon>
        <taxon>Hystricomorpha</taxon>
        <taxon>Bathyergidae</taxon>
        <taxon>Fukomys</taxon>
    </lineage>
</organism>
<reference evidence="8 9" key="1">
    <citation type="submission" date="2013-11" db="EMBL/GenBank/DDBJ databases">
        <title>The Damaraland mole rat (Fukomys damarensis) genome and evolution of African mole rats.</title>
        <authorList>
            <person name="Gladyshev V.N."/>
            <person name="Fang X."/>
        </authorList>
    </citation>
    <scope>NUCLEOTIDE SEQUENCE [LARGE SCALE GENOMIC DNA]</scope>
    <source>
        <tissue evidence="8">Liver</tissue>
    </source>
</reference>